<feature type="transmembrane region" description="Helical" evidence="2">
    <location>
        <begin position="96"/>
        <end position="113"/>
    </location>
</feature>
<dbReference type="Proteomes" id="UP000176037">
    <property type="component" value="Unassembled WGS sequence"/>
</dbReference>
<evidence type="ECO:0000256" key="1">
    <source>
        <dbReference type="PIRNR" id="PIRNR016789"/>
    </source>
</evidence>
<comment type="subcellular location">
    <subcellularLocation>
        <location evidence="1">Cell inner membrane</location>
        <topology evidence="1">Multi-pass membrane protein</topology>
    </subcellularLocation>
</comment>
<dbReference type="RefSeq" id="WP_070178305.1">
    <property type="nucleotide sequence ID" value="NZ_BMJR01000005.1"/>
</dbReference>
<proteinExistence type="predicted"/>
<dbReference type="STRING" id="1856405.BFC17_06400"/>
<accession>A0A1E8FA35</accession>
<dbReference type="OrthoDB" id="9816293at2"/>
<dbReference type="PIRSF" id="PIRSF016789">
    <property type="entry name" value="DUF454"/>
    <property type="match status" value="1"/>
</dbReference>
<organism evidence="3 4">
    <name type="scientific">Alteromonas lipolytica</name>
    <dbReference type="NCBI Taxonomy" id="1856405"/>
    <lineage>
        <taxon>Bacteria</taxon>
        <taxon>Pseudomonadati</taxon>
        <taxon>Pseudomonadota</taxon>
        <taxon>Gammaproteobacteria</taxon>
        <taxon>Alteromonadales</taxon>
        <taxon>Alteromonadaceae</taxon>
        <taxon>Alteromonas/Salinimonas group</taxon>
        <taxon>Alteromonas</taxon>
    </lineage>
</organism>
<dbReference type="PANTHER" id="PTHR35813">
    <property type="entry name" value="INNER MEMBRANE PROTEIN YBAN"/>
    <property type="match status" value="1"/>
</dbReference>
<keyword evidence="1" id="KW-1003">Cell membrane</keyword>
<dbReference type="GO" id="GO:0005886">
    <property type="term" value="C:plasma membrane"/>
    <property type="evidence" value="ECO:0007669"/>
    <property type="project" value="UniProtKB-SubCell"/>
</dbReference>
<keyword evidence="1" id="KW-0997">Cell inner membrane</keyword>
<protein>
    <recommendedName>
        <fullName evidence="1">Inner membrane protein</fullName>
    </recommendedName>
</protein>
<gene>
    <name evidence="3" type="ORF">BFC17_06400</name>
</gene>
<keyword evidence="2" id="KW-0812">Transmembrane</keyword>
<feature type="transmembrane region" description="Helical" evidence="2">
    <location>
        <begin position="74"/>
        <end position="90"/>
    </location>
</feature>
<dbReference type="AlphaFoldDB" id="A0A1E8FA35"/>
<name>A0A1E8FA35_9ALTE</name>
<comment type="caution">
    <text evidence="3">The sequence shown here is derived from an EMBL/GenBank/DDBJ whole genome shotgun (WGS) entry which is preliminary data.</text>
</comment>
<dbReference type="EMBL" id="MJIC01000016">
    <property type="protein sequence ID" value="OFI32777.1"/>
    <property type="molecule type" value="Genomic_DNA"/>
</dbReference>
<dbReference type="PANTHER" id="PTHR35813:SF1">
    <property type="entry name" value="INNER MEMBRANE PROTEIN YBAN"/>
    <property type="match status" value="1"/>
</dbReference>
<dbReference type="InterPro" id="IPR007401">
    <property type="entry name" value="DUF454"/>
</dbReference>
<dbReference type="Pfam" id="PF04304">
    <property type="entry name" value="DUF454"/>
    <property type="match status" value="1"/>
</dbReference>
<reference evidence="3 4" key="1">
    <citation type="submission" date="2016-09" db="EMBL/GenBank/DDBJ databases">
        <title>Alteromonas lipolytica, a new species isolated from sea water.</title>
        <authorList>
            <person name="Wu Y.-H."/>
            <person name="Cheng H."/>
            <person name="Xu X.-W."/>
        </authorList>
    </citation>
    <scope>NUCLEOTIDE SEQUENCE [LARGE SCALE GENOMIC DNA]</scope>
    <source>
        <strain evidence="3 4">JW12</strain>
    </source>
</reference>
<keyword evidence="2" id="KW-1133">Transmembrane helix</keyword>
<evidence type="ECO:0000313" key="4">
    <source>
        <dbReference type="Proteomes" id="UP000176037"/>
    </source>
</evidence>
<keyword evidence="4" id="KW-1185">Reference proteome</keyword>
<feature type="transmembrane region" description="Helical" evidence="2">
    <location>
        <begin position="6"/>
        <end position="39"/>
    </location>
</feature>
<evidence type="ECO:0000313" key="3">
    <source>
        <dbReference type="EMBL" id="OFI32777.1"/>
    </source>
</evidence>
<sequence>MRPIWFIVGFLSVALGTVGVVVPLLPTVPFMILAAYCFARSSARTHYWLVNHRVFGPAIEDWNRSGAISKSGKYAATLSILVVFSISVVMGLKPMVLSIQAVTLCAVMLFIWTRPHD</sequence>
<evidence type="ECO:0000256" key="2">
    <source>
        <dbReference type="SAM" id="Phobius"/>
    </source>
</evidence>
<keyword evidence="1 2" id="KW-0472">Membrane</keyword>